<protein>
    <submittedName>
        <fullName evidence="2">Uncharacterized protein</fullName>
    </submittedName>
</protein>
<feature type="region of interest" description="Disordered" evidence="1">
    <location>
        <begin position="479"/>
        <end position="509"/>
    </location>
</feature>
<feature type="region of interest" description="Disordered" evidence="1">
    <location>
        <begin position="619"/>
        <end position="640"/>
    </location>
</feature>
<dbReference type="Proteomes" id="UP001215598">
    <property type="component" value="Unassembled WGS sequence"/>
</dbReference>
<dbReference type="AlphaFoldDB" id="A0AAD7NYB1"/>
<feature type="compositionally biased region" description="Basic residues" evidence="1">
    <location>
        <begin position="409"/>
        <end position="419"/>
    </location>
</feature>
<reference evidence="2" key="1">
    <citation type="submission" date="2023-03" db="EMBL/GenBank/DDBJ databases">
        <title>Massive genome expansion in bonnet fungi (Mycena s.s.) driven by repeated elements and novel gene families across ecological guilds.</title>
        <authorList>
            <consortium name="Lawrence Berkeley National Laboratory"/>
            <person name="Harder C.B."/>
            <person name="Miyauchi S."/>
            <person name="Viragh M."/>
            <person name="Kuo A."/>
            <person name="Thoen E."/>
            <person name="Andreopoulos B."/>
            <person name="Lu D."/>
            <person name="Skrede I."/>
            <person name="Drula E."/>
            <person name="Henrissat B."/>
            <person name="Morin E."/>
            <person name="Kohler A."/>
            <person name="Barry K."/>
            <person name="LaButti K."/>
            <person name="Morin E."/>
            <person name="Salamov A."/>
            <person name="Lipzen A."/>
            <person name="Mereny Z."/>
            <person name="Hegedus B."/>
            <person name="Baldrian P."/>
            <person name="Stursova M."/>
            <person name="Weitz H."/>
            <person name="Taylor A."/>
            <person name="Grigoriev I.V."/>
            <person name="Nagy L.G."/>
            <person name="Martin F."/>
            <person name="Kauserud H."/>
        </authorList>
    </citation>
    <scope>NUCLEOTIDE SEQUENCE</scope>
    <source>
        <strain evidence="2">CBHHK182m</strain>
    </source>
</reference>
<feature type="region of interest" description="Disordered" evidence="1">
    <location>
        <begin position="28"/>
        <end position="53"/>
    </location>
</feature>
<evidence type="ECO:0000313" key="2">
    <source>
        <dbReference type="EMBL" id="KAJ7780976.1"/>
    </source>
</evidence>
<feature type="compositionally biased region" description="Acidic residues" evidence="1">
    <location>
        <begin position="492"/>
        <end position="509"/>
    </location>
</feature>
<feature type="compositionally biased region" description="Low complexity" evidence="1">
    <location>
        <begin position="620"/>
        <end position="633"/>
    </location>
</feature>
<organism evidence="2 3">
    <name type="scientific">Mycena metata</name>
    <dbReference type="NCBI Taxonomy" id="1033252"/>
    <lineage>
        <taxon>Eukaryota</taxon>
        <taxon>Fungi</taxon>
        <taxon>Dikarya</taxon>
        <taxon>Basidiomycota</taxon>
        <taxon>Agaricomycotina</taxon>
        <taxon>Agaricomycetes</taxon>
        <taxon>Agaricomycetidae</taxon>
        <taxon>Agaricales</taxon>
        <taxon>Marasmiineae</taxon>
        <taxon>Mycenaceae</taxon>
        <taxon>Mycena</taxon>
    </lineage>
</organism>
<comment type="caution">
    <text evidence="2">The sequence shown here is derived from an EMBL/GenBank/DDBJ whole genome shotgun (WGS) entry which is preliminary data.</text>
</comment>
<accession>A0AAD7NYB1</accession>
<keyword evidence="3" id="KW-1185">Reference proteome</keyword>
<feature type="region of interest" description="Disordered" evidence="1">
    <location>
        <begin position="371"/>
        <end position="438"/>
    </location>
</feature>
<evidence type="ECO:0000256" key="1">
    <source>
        <dbReference type="SAM" id="MobiDB-lite"/>
    </source>
</evidence>
<sequence>MSVLSPPWPSQPWNSHSAAASFSALAAPVIPPLDPDDDEPFPSPTHGHSPFSALAASPRRFTHPMSRHQSLVPSPAMSGPSFGGLPQRNMRSLDQATLVQILDYLSQLIPRRFGTGRQIRLVIHGGAVMLLNAGLAQLAATTAATDGRAKQRSTTRDIDYIARSFSSEWAQRYGVFDANERLKQCIFETAMQFGLGADWMNSDADVALPMATDPATGAAYDPIHAASIQGGDPLTVYTSPNGLLKLVSVTPMWTVALKMVRYNDADREDICIILRSGTQARQLHWTPTMLELWLTGTCWAMGYTNYDNERIKEMRRRMREVVEEVNRWDPGAVAEDGRALNPAGAAAYSAGGAYGYGYAYMQRPNPAYNGAIGGDSRIGSPFQPPRYSPPSHTGSPAPFILGAAPSPPPKKKKSKKFKHTSGQTTAVTTWPSNWTNIPQKTWDWDPERAERWDQDVRQAAAKEEKTRMGWFPHFLKSKKQRVHKKRGQYSDSDSEDSQSEESNSEDEEWLDRARLKWGTTGRDSQPQGQQGATGVFHHNVADFMSNGMTPIAAPSVMSAGSGAAGGGGRGSTVLPGWSVPGPAPPMQPQPPRPTSQMMMQQSHTPPPWAYTYPGYGAYAQRQRSPPVQQPRQQMSVGGPDMNQVAAGMNALGLYS</sequence>
<proteinExistence type="predicted"/>
<evidence type="ECO:0000313" key="3">
    <source>
        <dbReference type="Proteomes" id="UP001215598"/>
    </source>
</evidence>
<dbReference type="EMBL" id="JARKIB010000004">
    <property type="protein sequence ID" value="KAJ7780976.1"/>
    <property type="molecule type" value="Genomic_DNA"/>
</dbReference>
<name>A0AAD7NYB1_9AGAR</name>
<feature type="compositionally biased region" description="Polar residues" evidence="1">
    <location>
        <begin position="420"/>
        <end position="438"/>
    </location>
</feature>
<feature type="region of interest" description="Disordered" evidence="1">
    <location>
        <begin position="583"/>
        <end position="603"/>
    </location>
</feature>
<gene>
    <name evidence="2" type="ORF">B0H16DRAFT_1710231</name>
</gene>
<feature type="compositionally biased region" description="Pro residues" evidence="1">
    <location>
        <begin position="583"/>
        <end position="593"/>
    </location>
</feature>